<dbReference type="PANTHER" id="PTHR33116">
    <property type="entry name" value="REVERSE TRANSCRIPTASE ZINC-BINDING DOMAIN-CONTAINING PROTEIN-RELATED-RELATED"/>
    <property type="match status" value="1"/>
</dbReference>
<feature type="non-terminal residue" evidence="2">
    <location>
        <position position="1"/>
    </location>
</feature>
<reference evidence="2" key="1">
    <citation type="journal article" date="2022" name="Int. J. Mol. Sci.">
        <title>Draft Genome of Tanacetum Coccineum: Genomic Comparison of Closely Related Tanacetum-Family Plants.</title>
        <authorList>
            <person name="Yamashiro T."/>
            <person name="Shiraishi A."/>
            <person name="Nakayama K."/>
            <person name="Satake H."/>
        </authorList>
    </citation>
    <scope>NUCLEOTIDE SEQUENCE</scope>
</reference>
<keyword evidence="3" id="KW-1185">Reference proteome</keyword>
<evidence type="ECO:0000313" key="2">
    <source>
        <dbReference type="EMBL" id="GJS69385.1"/>
    </source>
</evidence>
<gene>
    <name evidence="2" type="ORF">Tco_0702226</name>
</gene>
<keyword evidence="1" id="KW-0812">Transmembrane</keyword>
<sequence>LRGDGRDVVVVVGGHRDGDGGYEMNLDDEMEQDKIRSADMEKVNQCNANKMNMDSNESDIELDENDVCVSYTASARFMTDNEVHGPSILETHMKNDTINRVCSNIFGRWQWQHNERLCSTLCRIGVGWDANNVTCSLVHVTPQTMLYLINVMNTNKSFLCTFIYAENKGKDRKELWKDLRLFNHIVGKKAWVLMGDVNINGRVPLHLSSSAGDSNGLKPKVLSLTIGGLGKIVRAYLTQSDFDRSSWKERPFCTNRMVSDRRGTIFLPSGSSNGVSISLVARFGSKVNSIQTLIDADLTNKELRSEEIRVLNEYKSAAEDEEKLLAQKAIVNWLKEEHRNFAYFHKVLKAIQNKNRILAICDEQVEDGLLFSKTVLNEDVVSMIKEVSEKEIKKALFDIDENKAPGQMDILLSEMNTTLIALVPKLNTPFKIVDENQSAFIPERAITDNILITQELLKGYNCANGPKRCALKIDLQMAYDTTTKKAIENFSVVSGLHLNIGKRTLFCGSLDEETKGEIQSILPFNIGKLPVYWGSVFLLPKSVINDIERLFKKFLWNSCESCKGRAKVAWFNVCKPKDQARKESLWVKWVNVIKLKGRSVSDVTIQKDDSWGWKSIFELRDMMGKHMRYKIRNGTTVNIWHDKWCSEESISKTISKKDIYYVVFYDNATERDKRTLGSSVRSVDDLFKVMTDDIRNRLVWECLMIWKGSYRDGWIPVIVDDASYRWLHYSFVRMKSAKVSNVGLYIGKCSLLTRVISTTYMVMPLMDNGLVDVVKHCVGRLLEPLEPAWKLERVKKSLPEKFRNRPESSILTAFMAAIIATLTIGLMAMADIAETRNVVANGGKAYYIIRSGMDENTWLTSTPRLSKDNKIVENVDSVTLVSYA</sequence>
<evidence type="ECO:0000256" key="1">
    <source>
        <dbReference type="SAM" id="Phobius"/>
    </source>
</evidence>
<dbReference type="EMBL" id="BQNB010009858">
    <property type="protein sequence ID" value="GJS69385.1"/>
    <property type="molecule type" value="Genomic_DNA"/>
</dbReference>
<evidence type="ECO:0000313" key="3">
    <source>
        <dbReference type="Proteomes" id="UP001151760"/>
    </source>
</evidence>
<keyword evidence="1" id="KW-1133">Transmembrane helix</keyword>
<feature type="transmembrane region" description="Helical" evidence="1">
    <location>
        <begin position="810"/>
        <end position="830"/>
    </location>
</feature>
<evidence type="ECO:0008006" key="4">
    <source>
        <dbReference type="Google" id="ProtNLM"/>
    </source>
</evidence>
<dbReference type="Proteomes" id="UP001151760">
    <property type="component" value="Unassembled WGS sequence"/>
</dbReference>
<reference evidence="2" key="2">
    <citation type="submission" date="2022-01" db="EMBL/GenBank/DDBJ databases">
        <authorList>
            <person name="Yamashiro T."/>
            <person name="Shiraishi A."/>
            <person name="Satake H."/>
            <person name="Nakayama K."/>
        </authorList>
    </citation>
    <scope>NUCLEOTIDE SEQUENCE</scope>
</reference>
<protein>
    <recommendedName>
        <fullName evidence="4">Reverse transcriptase domain-containing protein</fullName>
    </recommendedName>
</protein>
<name>A0ABQ4XX28_9ASTR</name>
<organism evidence="2 3">
    <name type="scientific">Tanacetum coccineum</name>
    <dbReference type="NCBI Taxonomy" id="301880"/>
    <lineage>
        <taxon>Eukaryota</taxon>
        <taxon>Viridiplantae</taxon>
        <taxon>Streptophyta</taxon>
        <taxon>Embryophyta</taxon>
        <taxon>Tracheophyta</taxon>
        <taxon>Spermatophyta</taxon>
        <taxon>Magnoliopsida</taxon>
        <taxon>eudicotyledons</taxon>
        <taxon>Gunneridae</taxon>
        <taxon>Pentapetalae</taxon>
        <taxon>asterids</taxon>
        <taxon>campanulids</taxon>
        <taxon>Asterales</taxon>
        <taxon>Asteraceae</taxon>
        <taxon>Asteroideae</taxon>
        <taxon>Anthemideae</taxon>
        <taxon>Anthemidinae</taxon>
        <taxon>Tanacetum</taxon>
    </lineage>
</organism>
<accession>A0ABQ4XX28</accession>
<comment type="caution">
    <text evidence="2">The sequence shown here is derived from an EMBL/GenBank/DDBJ whole genome shotgun (WGS) entry which is preliminary data.</text>
</comment>
<proteinExistence type="predicted"/>
<keyword evidence="1" id="KW-0472">Membrane</keyword>
<dbReference type="PANTHER" id="PTHR33116:SF78">
    <property type="entry name" value="OS12G0587133 PROTEIN"/>
    <property type="match status" value="1"/>
</dbReference>